<dbReference type="InterPro" id="IPR001242">
    <property type="entry name" value="Condensation_dom"/>
</dbReference>
<evidence type="ECO:0000313" key="3">
    <source>
        <dbReference type="Proteomes" id="UP000830158"/>
    </source>
</evidence>
<evidence type="ECO:0000313" key="2">
    <source>
        <dbReference type="EMBL" id="UQS25916.1"/>
    </source>
</evidence>
<dbReference type="PANTHER" id="PTHR45527">
    <property type="entry name" value="NONRIBOSOMAL PEPTIDE SYNTHETASE"/>
    <property type="match status" value="1"/>
</dbReference>
<proteinExistence type="predicted"/>
<dbReference type="Gene3D" id="3.30.559.30">
    <property type="entry name" value="Nonribosomal peptide synthetase, condensation domain"/>
    <property type="match status" value="1"/>
</dbReference>
<reference evidence="2" key="1">
    <citation type="submission" date="2022-01" db="EMBL/GenBank/DDBJ databases">
        <title>PSI-footprinting approach for the identification of protein synthesis inhibitor producers.</title>
        <authorList>
            <person name="Handel F."/>
            <person name="Kulik A."/>
            <person name="Wex K.W."/>
            <person name="Berscheid A."/>
            <person name="Saur J.S."/>
            <person name="Winkler A."/>
            <person name="Wibberg D."/>
            <person name="Kalinowski J."/>
            <person name="Broetz-Oesterhelt H."/>
            <person name="Mast Y."/>
        </authorList>
    </citation>
    <scope>NUCLEOTIDE SEQUENCE</scope>
    <source>
        <strain evidence="2">KNN 49.3e</strain>
    </source>
</reference>
<dbReference type="Gene3D" id="3.30.559.10">
    <property type="entry name" value="Chloramphenicol acetyltransferase-like domain"/>
    <property type="match status" value="1"/>
</dbReference>
<organism evidence="2 3">
    <name type="scientific">Amycolatopsis thermalba</name>
    <dbReference type="NCBI Taxonomy" id="944492"/>
    <lineage>
        <taxon>Bacteria</taxon>
        <taxon>Bacillati</taxon>
        <taxon>Actinomycetota</taxon>
        <taxon>Actinomycetes</taxon>
        <taxon>Pseudonocardiales</taxon>
        <taxon>Pseudonocardiaceae</taxon>
        <taxon>Amycolatopsis</taxon>
    </lineage>
</organism>
<gene>
    <name evidence="2" type="ORF">L1857_25450</name>
</gene>
<dbReference type="InterPro" id="IPR023213">
    <property type="entry name" value="CAT-like_dom_sf"/>
</dbReference>
<keyword evidence="3" id="KW-1185">Reference proteome</keyword>
<dbReference type="RefSeq" id="WP_143266241.1">
    <property type="nucleotide sequence ID" value="NZ_CP091196.1"/>
</dbReference>
<accession>A0ABY4P0N5</accession>
<dbReference type="SUPFAM" id="SSF52777">
    <property type="entry name" value="CoA-dependent acyltransferases"/>
    <property type="match status" value="2"/>
</dbReference>
<dbReference type="Pfam" id="PF00668">
    <property type="entry name" value="Condensation"/>
    <property type="match status" value="1"/>
</dbReference>
<feature type="domain" description="Condensation" evidence="1">
    <location>
        <begin position="10"/>
        <end position="353"/>
    </location>
</feature>
<dbReference type="EMBL" id="CP091196">
    <property type="protein sequence ID" value="UQS25916.1"/>
    <property type="molecule type" value="Genomic_DNA"/>
</dbReference>
<sequence>MTDDPEIRCPASYLQESWYRAHRSIQSSHNLPLIIEVTGCADPDVLVRTLHLLADRHEILRTSFAARDDQVCQVVRNAADVTFWSADLSRSGSPWDELLHLAAPHWQAGFSLSAGSPWRAGVVKLAERRHVVVLTLHHVLADAWSTAIVARDFERICRSLTAACDATLPPMEIQFGDYASWERALSADDFDERYFEALRSCGVKQQRLPNWADDGFEMVPQPAPAVRPDAVSQLYRAFSGSDWILASSVLTAVSATLYPYLGGAILIGFVSANRARPELLPLVGPVFNYVTLPCELRAGATVGEAVGLARREVARASHLQVPLGLVERSLGADQATIFDVTVNVMKAHQDGRQAMPPPADDPTFRVRPFPLSAWSLTGDGRRFAATSGLNFNVNMNPDGSLSPGIRYNSQLVGTDLAVRLGVSFSRALELVATSPQCGVSELLDHLIEPK</sequence>
<protein>
    <submittedName>
        <fullName evidence="2">Condensation domain-containing protein</fullName>
    </submittedName>
</protein>
<dbReference type="Proteomes" id="UP000830158">
    <property type="component" value="Chromosome"/>
</dbReference>
<dbReference type="PANTHER" id="PTHR45527:SF1">
    <property type="entry name" value="FATTY ACID SYNTHASE"/>
    <property type="match status" value="1"/>
</dbReference>
<evidence type="ECO:0000259" key="1">
    <source>
        <dbReference type="Pfam" id="PF00668"/>
    </source>
</evidence>
<name>A0ABY4P0N5_9PSEU</name>